<feature type="domain" description="DUF4211" evidence="2">
    <location>
        <begin position="414"/>
        <end position="547"/>
    </location>
</feature>
<dbReference type="PANTHER" id="PTHR14689">
    <property type="entry name" value="PHORBOL-ESTER_DAG-TYPE DOMAIN-CONTAINING PROTEIN"/>
    <property type="match status" value="1"/>
</dbReference>
<feature type="compositionally biased region" description="Low complexity" evidence="1">
    <location>
        <begin position="66"/>
        <end position="103"/>
    </location>
</feature>
<reference evidence="3 4" key="1">
    <citation type="journal article" date="2023" name="Arcadia Sci">
        <title>De novo assembly of a long-read Amblyomma americanum tick genome.</title>
        <authorList>
            <person name="Chou S."/>
            <person name="Poskanzer K.E."/>
            <person name="Rollins M."/>
            <person name="Thuy-Boun P.S."/>
        </authorList>
    </citation>
    <scope>NUCLEOTIDE SEQUENCE [LARGE SCALE GENOMIC DNA]</scope>
    <source>
        <strain evidence="3">F_SG_1</strain>
        <tissue evidence="3">Salivary glands</tissue>
    </source>
</reference>
<dbReference type="InterPro" id="IPR025451">
    <property type="entry name" value="DUF4211"/>
</dbReference>
<name>A0AAQ4FLA3_AMBAM</name>
<feature type="region of interest" description="Disordered" evidence="1">
    <location>
        <begin position="1"/>
        <end position="267"/>
    </location>
</feature>
<dbReference type="PANTHER" id="PTHR14689:SF0">
    <property type="entry name" value="COILED-COIL DOMAIN-CONTAINING PROTEIN 82"/>
    <property type="match status" value="1"/>
</dbReference>
<organism evidence="3 4">
    <name type="scientific">Amblyomma americanum</name>
    <name type="common">Lone star tick</name>
    <dbReference type="NCBI Taxonomy" id="6943"/>
    <lineage>
        <taxon>Eukaryota</taxon>
        <taxon>Metazoa</taxon>
        <taxon>Ecdysozoa</taxon>
        <taxon>Arthropoda</taxon>
        <taxon>Chelicerata</taxon>
        <taxon>Arachnida</taxon>
        <taxon>Acari</taxon>
        <taxon>Parasitiformes</taxon>
        <taxon>Ixodida</taxon>
        <taxon>Ixodoidea</taxon>
        <taxon>Ixodidae</taxon>
        <taxon>Amblyomminae</taxon>
        <taxon>Amblyomma</taxon>
    </lineage>
</organism>
<evidence type="ECO:0000259" key="2">
    <source>
        <dbReference type="Pfam" id="PF13926"/>
    </source>
</evidence>
<dbReference type="Pfam" id="PF13926">
    <property type="entry name" value="DUF4211"/>
    <property type="match status" value="1"/>
</dbReference>
<sequence>MADAVSVRREPEEEETAAGDTEAAPDAMAAADLQTTPAQAAGRRTRKPVQPLGGVVTRRTSARQVASSASRGSATESSSTPRQATRTTRQAGPRTRATPTAEADASTATPQRRGGWKRKKSDAEELSTSEPEMEHDDSDSDPVWVPDAAASKSGGANADSAAAADDSAEPVAKVTRRGKPAKAAKTKAGARKSAAAAAAKKPNGAKSSEAGAGGGAGKGRRGGARKSDTSGIDLGGGNASPDSLQLKVELPGDGEESGPTAVKRDYTRRPVANANAWRTPVPVVVTTVEEGSASGPAELQPGDYIIAVADVHRPRPPIWRIEGRSLLQRFEVIETGEKNLLYRNSSSFSAWNPLEQSKYANISVRVHSNSRSATVVEVLEIHASPNSSLANMVCRNGGTEARSTAGGGAALQLHNLEEKFEVYLQTLLSHVLDPNFLAEVHRENDEYFLANLQTVDGENERHCAQLRRCLWGLDLWQALTTRPVVRVTDLPSPSKGAEANKDAPAAAAVTGQDTVVVKTEATTRPCEGCGEGVAMRLVEFSGEPYDELDLSSRPVEGGAAEKCSFQLCVTCAKHIPTVSQLHHYKYHTFHRCKEKIERLREEQKVTESHIILERCLQDDAWVNQMFADLQKLWRTCVPESS</sequence>
<keyword evidence="4" id="KW-1185">Reference proteome</keyword>
<dbReference type="EMBL" id="JARKHS020001172">
    <property type="protein sequence ID" value="KAK8788069.1"/>
    <property type="molecule type" value="Genomic_DNA"/>
</dbReference>
<evidence type="ECO:0000313" key="3">
    <source>
        <dbReference type="EMBL" id="KAK8788069.1"/>
    </source>
</evidence>
<proteinExistence type="predicted"/>
<feature type="compositionally biased region" description="Basic residues" evidence="1">
    <location>
        <begin position="174"/>
        <end position="190"/>
    </location>
</feature>
<feature type="compositionally biased region" description="Low complexity" evidence="1">
    <location>
        <begin position="18"/>
        <end position="31"/>
    </location>
</feature>
<dbReference type="AlphaFoldDB" id="A0AAQ4FLA3"/>
<comment type="caution">
    <text evidence="3">The sequence shown here is derived from an EMBL/GenBank/DDBJ whole genome shotgun (WGS) entry which is preliminary data.</text>
</comment>
<protein>
    <recommendedName>
        <fullName evidence="2">DUF4211 domain-containing protein</fullName>
    </recommendedName>
</protein>
<accession>A0AAQ4FLA3</accession>
<evidence type="ECO:0000313" key="4">
    <source>
        <dbReference type="Proteomes" id="UP001321473"/>
    </source>
</evidence>
<feature type="compositionally biased region" description="Low complexity" evidence="1">
    <location>
        <begin position="191"/>
        <end position="210"/>
    </location>
</feature>
<gene>
    <name evidence="3" type="ORF">V5799_022155</name>
</gene>
<feature type="compositionally biased region" description="Acidic residues" evidence="1">
    <location>
        <begin position="124"/>
        <end position="140"/>
    </location>
</feature>
<feature type="compositionally biased region" description="Basic and acidic residues" evidence="1">
    <location>
        <begin position="1"/>
        <end position="11"/>
    </location>
</feature>
<feature type="compositionally biased region" description="Low complexity" evidence="1">
    <location>
        <begin position="141"/>
        <end position="165"/>
    </location>
</feature>
<dbReference type="GO" id="GO:0005634">
    <property type="term" value="C:nucleus"/>
    <property type="evidence" value="ECO:0007669"/>
    <property type="project" value="TreeGrafter"/>
</dbReference>
<evidence type="ECO:0000256" key="1">
    <source>
        <dbReference type="SAM" id="MobiDB-lite"/>
    </source>
</evidence>
<dbReference type="Proteomes" id="UP001321473">
    <property type="component" value="Unassembled WGS sequence"/>
</dbReference>